<keyword evidence="1" id="KW-0472">Membrane</keyword>
<dbReference type="RefSeq" id="WP_077133074.1">
    <property type="nucleotide sequence ID" value="NZ_CP014263.1"/>
</dbReference>
<sequence>MYTFTNRFSSPNLKQRIAMLNQAKSNRLVWGRYGLWLGVIGLILLACQHERQAEKISLKRIEPIAPTNATRRHVRELDADEEWYIVSAFPNRERTLVMNGRRVKAGNFTAFPNYLCIRNNRLALELPTGEQTKVYINGKEATINALEQLTFDEVAELFMYSRRASLSRQPDTDRHRILISTTHRPLPNTADRRDMKQFLMASAITNNPFGEANTFSMNRLLEATFFQDKRAFVERTKDDHLSLLPDYQQDIDVYINGLDATPADIKTIHIREVDRLYTSERSYKQWLTNTPNRLSRYILYIQTTPKRAKRDSSYYVFSPFYTGDF</sequence>
<dbReference type="EMBL" id="CP014263">
    <property type="protein sequence ID" value="AQG81608.1"/>
    <property type="molecule type" value="Genomic_DNA"/>
</dbReference>
<dbReference type="AlphaFoldDB" id="A0A1P9X1Y4"/>
<feature type="transmembrane region" description="Helical" evidence="1">
    <location>
        <begin position="29"/>
        <end position="47"/>
    </location>
</feature>
<protein>
    <submittedName>
        <fullName evidence="2">Uncharacterized protein</fullName>
    </submittedName>
</protein>
<evidence type="ECO:0000313" key="3">
    <source>
        <dbReference type="Proteomes" id="UP000187941"/>
    </source>
</evidence>
<keyword evidence="3" id="KW-1185">Reference proteome</keyword>
<organism evidence="2 3">
    <name type="scientific">Spirosoma montaniterrae</name>
    <dbReference type="NCBI Taxonomy" id="1178516"/>
    <lineage>
        <taxon>Bacteria</taxon>
        <taxon>Pseudomonadati</taxon>
        <taxon>Bacteroidota</taxon>
        <taxon>Cytophagia</taxon>
        <taxon>Cytophagales</taxon>
        <taxon>Cytophagaceae</taxon>
        <taxon>Spirosoma</taxon>
    </lineage>
</organism>
<dbReference type="OrthoDB" id="928540at2"/>
<keyword evidence="1" id="KW-1133">Transmembrane helix</keyword>
<keyword evidence="1" id="KW-0812">Transmembrane</keyword>
<evidence type="ECO:0000256" key="1">
    <source>
        <dbReference type="SAM" id="Phobius"/>
    </source>
</evidence>
<accession>A0A1P9X1Y4</accession>
<dbReference type="Proteomes" id="UP000187941">
    <property type="component" value="Chromosome"/>
</dbReference>
<gene>
    <name evidence="2" type="ORF">AWR27_21225</name>
</gene>
<reference evidence="2 3" key="1">
    <citation type="submission" date="2016-01" db="EMBL/GenBank/DDBJ databases">
        <authorList>
            <person name="Oliw E.H."/>
        </authorList>
    </citation>
    <scope>NUCLEOTIDE SEQUENCE [LARGE SCALE GENOMIC DNA]</scope>
    <source>
        <strain evidence="2 3">DY10</strain>
    </source>
</reference>
<evidence type="ECO:0000313" key="2">
    <source>
        <dbReference type="EMBL" id="AQG81608.1"/>
    </source>
</evidence>
<dbReference type="KEGG" id="smon:AWR27_21225"/>
<name>A0A1P9X1Y4_9BACT</name>
<proteinExistence type="predicted"/>